<dbReference type="Proteomes" id="UP001141259">
    <property type="component" value="Unassembled WGS sequence"/>
</dbReference>
<dbReference type="PANTHER" id="PTHR42796:SF4">
    <property type="entry name" value="FUMARYLACETOACETATE HYDROLASE DOMAIN-CONTAINING PROTEIN 2A"/>
    <property type="match status" value="1"/>
</dbReference>
<dbReference type="GO" id="GO:0016787">
    <property type="term" value="F:hydrolase activity"/>
    <property type="evidence" value="ECO:0007669"/>
    <property type="project" value="UniProtKB-KW"/>
</dbReference>
<organism evidence="4 5">
    <name type="scientific">Umezawaea endophytica</name>
    <dbReference type="NCBI Taxonomy" id="1654476"/>
    <lineage>
        <taxon>Bacteria</taxon>
        <taxon>Bacillati</taxon>
        <taxon>Actinomycetota</taxon>
        <taxon>Actinomycetes</taxon>
        <taxon>Pseudonocardiales</taxon>
        <taxon>Pseudonocardiaceae</taxon>
        <taxon>Umezawaea</taxon>
    </lineage>
</organism>
<evidence type="ECO:0000259" key="3">
    <source>
        <dbReference type="Pfam" id="PF01557"/>
    </source>
</evidence>
<dbReference type="InterPro" id="IPR051121">
    <property type="entry name" value="FAH"/>
</dbReference>
<dbReference type="GO" id="GO:0046872">
    <property type="term" value="F:metal ion binding"/>
    <property type="evidence" value="ECO:0007669"/>
    <property type="project" value="UniProtKB-KW"/>
</dbReference>
<evidence type="ECO:0000256" key="2">
    <source>
        <dbReference type="ARBA" id="ARBA00022723"/>
    </source>
</evidence>
<protein>
    <submittedName>
        <fullName evidence="4">Fumarylacetoacetate hydrolase family protein</fullName>
    </submittedName>
</protein>
<dbReference type="EMBL" id="JANYMP010000001">
    <property type="protein sequence ID" value="MCS7475885.1"/>
    <property type="molecule type" value="Genomic_DNA"/>
</dbReference>
<dbReference type="InterPro" id="IPR036663">
    <property type="entry name" value="Fumarylacetoacetase_C_sf"/>
</dbReference>
<accession>A0A9X2VFU5</accession>
<evidence type="ECO:0000256" key="1">
    <source>
        <dbReference type="ARBA" id="ARBA00010211"/>
    </source>
</evidence>
<dbReference type="InterPro" id="IPR011234">
    <property type="entry name" value="Fumarylacetoacetase-like_C"/>
</dbReference>
<dbReference type="Gene3D" id="3.90.850.10">
    <property type="entry name" value="Fumarylacetoacetase-like, C-terminal domain"/>
    <property type="match status" value="1"/>
</dbReference>
<dbReference type="GO" id="GO:0044281">
    <property type="term" value="P:small molecule metabolic process"/>
    <property type="evidence" value="ECO:0007669"/>
    <property type="project" value="UniProtKB-ARBA"/>
</dbReference>
<evidence type="ECO:0000313" key="5">
    <source>
        <dbReference type="Proteomes" id="UP001141259"/>
    </source>
</evidence>
<feature type="domain" description="Fumarylacetoacetase-like C-terminal" evidence="3">
    <location>
        <begin position="7"/>
        <end position="236"/>
    </location>
</feature>
<evidence type="ECO:0000313" key="4">
    <source>
        <dbReference type="EMBL" id="MCS7475885.1"/>
    </source>
</evidence>
<gene>
    <name evidence="4" type="ORF">NZH93_03390</name>
</gene>
<keyword evidence="5" id="KW-1185">Reference proteome</keyword>
<comment type="similarity">
    <text evidence="1">Belongs to the FAH family.</text>
</comment>
<dbReference type="SUPFAM" id="SSF56529">
    <property type="entry name" value="FAH"/>
    <property type="match status" value="1"/>
</dbReference>
<sequence>MFPSGQVFCAGANHREHTVEMSLVLLRGDPEETRPDAELVEEATAIADRVEAGDPYVFLGLPSALAGARDDVVLWGPGVQHDWEVEVAVVIGRTAHRVAPERALDHVAGYTICNDVSTRDLMVRPGFALSDFLMAKNRPTFFPIGPYLVPRRFVPDHRGLRMRLEVNGEVMQDGRVGDLVHGVEELVSYLSHATVLSPGDVVLTGTPAGNAGARGGRRLRPGDVVEATVTGLGHQRTLCVADPTAAGR</sequence>
<keyword evidence="4" id="KW-0378">Hydrolase</keyword>
<proteinExistence type="inferred from homology"/>
<dbReference type="AlphaFoldDB" id="A0A9X2VFU5"/>
<keyword evidence="2" id="KW-0479">Metal-binding</keyword>
<dbReference type="PANTHER" id="PTHR42796">
    <property type="entry name" value="FUMARYLACETOACETATE HYDROLASE DOMAIN-CONTAINING PROTEIN 2A-RELATED"/>
    <property type="match status" value="1"/>
</dbReference>
<comment type="caution">
    <text evidence="4">The sequence shown here is derived from an EMBL/GenBank/DDBJ whole genome shotgun (WGS) entry which is preliminary data.</text>
</comment>
<name>A0A9X2VFU5_9PSEU</name>
<reference evidence="4" key="1">
    <citation type="submission" date="2022-08" db="EMBL/GenBank/DDBJ databases">
        <authorList>
            <person name="Tistechok S."/>
            <person name="Samborskyy M."/>
            <person name="Roman I."/>
        </authorList>
    </citation>
    <scope>NUCLEOTIDE SEQUENCE</scope>
    <source>
        <strain evidence="4">DSM 103496</strain>
    </source>
</reference>
<dbReference type="Pfam" id="PF01557">
    <property type="entry name" value="FAA_hydrolase"/>
    <property type="match status" value="1"/>
</dbReference>
<dbReference type="RefSeq" id="WP_259621384.1">
    <property type="nucleotide sequence ID" value="NZ_JANYMP010000001.1"/>
</dbReference>